<name>A0A285IE77_9FIRM</name>
<feature type="transmembrane region" description="Helical" evidence="1">
    <location>
        <begin position="20"/>
        <end position="39"/>
    </location>
</feature>
<dbReference type="RefSeq" id="WP_097019504.1">
    <property type="nucleotide sequence ID" value="NZ_OBDZ01000041.1"/>
</dbReference>
<keyword evidence="4" id="KW-1185">Reference proteome</keyword>
<dbReference type="EMBL" id="OBDZ01000041">
    <property type="protein sequence ID" value="SNY46252.1"/>
    <property type="molecule type" value="Genomic_DNA"/>
</dbReference>
<accession>A0A285IE77</accession>
<dbReference type="Pfam" id="PF09851">
    <property type="entry name" value="SHOCT"/>
    <property type="match status" value="1"/>
</dbReference>
<keyword evidence="1" id="KW-0472">Membrane</keyword>
<evidence type="ECO:0000256" key="1">
    <source>
        <dbReference type="SAM" id="Phobius"/>
    </source>
</evidence>
<organism evidence="3 4">
    <name type="scientific">Orenia metallireducens</name>
    <dbReference type="NCBI Taxonomy" id="1413210"/>
    <lineage>
        <taxon>Bacteria</taxon>
        <taxon>Bacillati</taxon>
        <taxon>Bacillota</taxon>
        <taxon>Clostridia</taxon>
        <taxon>Halanaerobiales</taxon>
        <taxon>Halobacteroidaceae</taxon>
        <taxon>Orenia</taxon>
    </lineage>
</organism>
<dbReference type="OrthoDB" id="5461404at2"/>
<dbReference type="Proteomes" id="UP000219573">
    <property type="component" value="Unassembled WGS sequence"/>
</dbReference>
<proteinExistence type="predicted"/>
<evidence type="ECO:0000313" key="4">
    <source>
        <dbReference type="Proteomes" id="UP000219573"/>
    </source>
</evidence>
<keyword evidence="1" id="KW-1133">Transmembrane helix</keyword>
<gene>
    <name evidence="3" type="ORF">SAMN06265827_14120</name>
</gene>
<dbReference type="InterPro" id="IPR018649">
    <property type="entry name" value="SHOCT"/>
</dbReference>
<feature type="domain" description="SHOCT" evidence="2">
    <location>
        <begin position="57"/>
        <end position="83"/>
    </location>
</feature>
<protein>
    <submittedName>
        <fullName evidence="3">Putative membrane protein</fullName>
    </submittedName>
</protein>
<reference evidence="4" key="1">
    <citation type="submission" date="2017-09" db="EMBL/GenBank/DDBJ databases">
        <authorList>
            <person name="Varghese N."/>
            <person name="Submissions S."/>
        </authorList>
    </citation>
    <scope>NUCLEOTIDE SEQUENCE [LARGE SCALE GENOMIC DNA]</scope>
    <source>
        <strain evidence="4">MSL47</strain>
    </source>
</reference>
<evidence type="ECO:0000259" key="2">
    <source>
        <dbReference type="Pfam" id="PF09851"/>
    </source>
</evidence>
<sequence>MMHGFGFGNGYGMGNFFGGGMLMMGLFWIVIIVAVIYFVRNSNDSIDRNGGRSFKEDPIEIARQRYAKGEISKEELQEIKEELRK</sequence>
<keyword evidence="1" id="KW-0812">Transmembrane</keyword>
<evidence type="ECO:0000313" key="3">
    <source>
        <dbReference type="EMBL" id="SNY46252.1"/>
    </source>
</evidence>
<dbReference type="AlphaFoldDB" id="A0A285IE77"/>